<keyword evidence="1" id="KW-0732">Signal</keyword>
<feature type="chain" id="PRO_5003990261" evidence="1">
    <location>
        <begin position="25"/>
        <end position="236"/>
    </location>
</feature>
<evidence type="ECO:0000313" key="2">
    <source>
        <dbReference type="EMBL" id="ELR14815.1"/>
    </source>
</evidence>
<keyword evidence="3" id="KW-1185">Reference proteome</keyword>
<dbReference type="RefSeq" id="XP_004336828.1">
    <property type="nucleotide sequence ID" value="XM_004336780.1"/>
</dbReference>
<reference evidence="2 3" key="1">
    <citation type="journal article" date="2013" name="Genome Biol.">
        <title>Genome of Acanthamoeba castellanii highlights extensive lateral gene transfer and early evolution of tyrosine kinase signaling.</title>
        <authorList>
            <person name="Clarke M."/>
            <person name="Lohan A.J."/>
            <person name="Liu B."/>
            <person name="Lagkouvardos I."/>
            <person name="Roy S."/>
            <person name="Zafar N."/>
            <person name="Bertelli C."/>
            <person name="Schilde C."/>
            <person name="Kianianmomeni A."/>
            <person name="Burglin T.R."/>
            <person name="Frech C."/>
            <person name="Turcotte B."/>
            <person name="Kopec K.O."/>
            <person name="Synnott J.M."/>
            <person name="Choo C."/>
            <person name="Paponov I."/>
            <person name="Finkler A."/>
            <person name="Soon Heng Tan C."/>
            <person name="Hutchins A.P."/>
            <person name="Weinmeier T."/>
            <person name="Rattei T."/>
            <person name="Chu J.S."/>
            <person name="Gimenez G."/>
            <person name="Irimia M."/>
            <person name="Rigden D.J."/>
            <person name="Fitzpatrick D.A."/>
            <person name="Lorenzo-Morales J."/>
            <person name="Bateman A."/>
            <person name="Chiu C.H."/>
            <person name="Tang P."/>
            <person name="Hegemann P."/>
            <person name="Fromm H."/>
            <person name="Raoult D."/>
            <person name="Greub G."/>
            <person name="Miranda-Saavedra D."/>
            <person name="Chen N."/>
            <person name="Nash P."/>
            <person name="Ginger M.L."/>
            <person name="Horn M."/>
            <person name="Schaap P."/>
            <person name="Caler L."/>
            <person name="Loftus B."/>
        </authorList>
    </citation>
    <scope>NUCLEOTIDE SEQUENCE [LARGE SCALE GENOMIC DNA]</scope>
    <source>
        <strain evidence="2 3">Neff</strain>
    </source>
</reference>
<protein>
    <submittedName>
        <fullName evidence="2">Uncharacterized protein</fullName>
    </submittedName>
</protein>
<evidence type="ECO:0000313" key="3">
    <source>
        <dbReference type="Proteomes" id="UP000011083"/>
    </source>
</evidence>
<dbReference type="Proteomes" id="UP000011083">
    <property type="component" value="Unassembled WGS sequence"/>
</dbReference>
<dbReference type="GeneID" id="14915361"/>
<gene>
    <name evidence="2" type="ORF">ACA1_392590</name>
</gene>
<dbReference type="KEGG" id="acan:ACA1_392590"/>
<proteinExistence type="predicted"/>
<evidence type="ECO:0000256" key="1">
    <source>
        <dbReference type="SAM" id="SignalP"/>
    </source>
</evidence>
<feature type="signal peptide" evidence="1">
    <location>
        <begin position="1"/>
        <end position="24"/>
    </location>
</feature>
<organism evidence="2 3">
    <name type="scientific">Acanthamoeba castellanii (strain ATCC 30010 / Neff)</name>
    <dbReference type="NCBI Taxonomy" id="1257118"/>
    <lineage>
        <taxon>Eukaryota</taxon>
        <taxon>Amoebozoa</taxon>
        <taxon>Discosea</taxon>
        <taxon>Longamoebia</taxon>
        <taxon>Centramoebida</taxon>
        <taxon>Acanthamoebidae</taxon>
        <taxon>Acanthamoeba</taxon>
    </lineage>
</organism>
<dbReference type="VEuPathDB" id="AmoebaDB:ACA1_392590"/>
<name>L8GPA2_ACACF</name>
<accession>L8GPA2</accession>
<sequence length="236" mass="26297">MTHTGRFLLVVAVLALALATTCSAASYQVQIDLDPVTLTELHESQQAILLAQQAPPGCWSTVWAAVTSPFIHNYLSWNETRGISIYASVTTLAEGRQIFMGNWRNHVDLGFLYGFHDGLFDTRQPRDWLAQNELAVFNNDTGALAFGLAQDIQVNNRWTVMPPLFACEMIGDEYEVFPSSTSFYIFIGARTAPGTMTQNLKRVARSQMTLVTFNDSTDKVLLSWDRDSGRFIVGGF</sequence>
<dbReference type="EMBL" id="KB008044">
    <property type="protein sequence ID" value="ELR14815.1"/>
    <property type="molecule type" value="Genomic_DNA"/>
</dbReference>
<dbReference type="AlphaFoldDB" id="L8GPA2"/>